<proteinExistence type="predicted"/>
<dbReference type="EMBL" id="CP023778">
    <property type="protein sequence ID" value="ATL69624.1"/>
    <property type="molecule type" value="Genomic_DNA"/>
</dbReference>
<dbReference type="AlphaFoldDB" id="A0A291RQW4"/>
<dbReference type="Proteomes" id="UP000221961">
    <property type="component" value="Chromosome"/>
</dbReference>
<accession>A0A291RQW4</accession>
<name>A0A291RQW4_9NOCA</name>
<dbReference type="KEGG" id="ntp:CRH09_29100"/>
<organism evidence="1 2">
    <name type="scientific">Nocardia terpenica</name>
    <dbReference type="NCBI Taxonomy" id="455432"/>
    <lineage>
        <taxon>Bacteria</taxon>
        <taxon>Bacillati</taxon>
        <taxon>Actinomycetota</taxon>
        <taxon>Actinomycetes</taxon>
        <taxon>Mycobacteriales</taxon>
        <taxon>Nocardiaceae</taxon>
        <taxon>Nocardia</taxon>
    </lineage>
</organism>
<protein>
    <submittedName>
        <fullName evidence="1">Uncharacterized protein</fullName>
    </submittedName>
</protein>
<evidence type="ECO:0000313" key="1">
    <source>
        <dbReference type="EMBL" id="ATL69624.1"/>
    </source>
</evidence>
<evidence type="ECO:0000313" key="2">
    <source>
        <dbReference type="Proteomes" id="UP000221961"/>
    </source>
</evidence>
<sequence length="110" mass="12751">MEQNPNHARSQMKNLAYVRTKFGSDQRHFELPKDDNEFRHWVAESHSVAIDPIKFDACRDIVLWYLSRASEAKAAGMHIVVVWTDDDHAPLVVEHWPTTSARGCHWLAEQ</sequence>
<reference evidence="1 2" key="1">
    <citation type="submission" date="2017-10" db="EMBL/GenBank/DDBJ databases">
        <title>Comparative genomics between pathogenic Norcardia.</title>
        <authorList>
            <person name="Zeng L."/>
        </authorList>
    </citation>
    <scope>NUCLEOTIDE SEQUENCE [LARGE SCALE GENOMIC DNA]</scope>
    <source>
        <strain evidence="1 2">NC_YFY_NT001</strain>
    </source>
</reference>
<gene>
    <name evidence="1" type="ORF">CRH09_29100</name>
</gene>